<sequence>MLICPISLVASLWRRQRLRRQAREEFSASGIPWYNNAFLGTFLDELVLDVLMVCCGQLHFVLYMRDNSFVVYPQVNRQLGSDIGPAHRLISNLGCRLRHITLLLALPSIYRHTV</sequence>
<dbReference type="GeneID" id="36403519"/>
<dbReference type="Proteomes" id="UP000054928">
    <property type="component" value="Unassembled WGS sequence"/>
</dbReference>
<dbReference type="RefSeq" id="XP_024574755.1">
    <property type="nucleotide sequence ID" value="XM_024723817.1"/>
</dbReference>
<dbReference type="EMBL" id="CCYD01000321">
    <property type="protein sequence ID" value="CEG38386.1"/>
    <property type="molecule type" value="Genomic_DNA"/>
</dbReference>
<evidence type="ECO:0000313" key="1">
    <source>
        <dbReference type="EMBL" id="CEG38386.1"/>
    </source>
</evidence>
<organism evidence="1 2">
    <name type="scientific">Plasmopara halstedii</name>
    <name type="common">Downy mildew of sunflower</name>
    <dbReference type="NCBI Taxonomy" id="4781"/>
    <lineage>
        <taxon>Eukaryota</taxon>
        <taxon>Sar</taxon>
        <taxon>Stramenopiles</taxon>
        <taxon>Oomycota</taxon>
        <taxon>Peronosporomycetes</taxon>
        <taxon>Peronosporales</taxon>
        <taxon>Peronosporaceae</taxon>
        <taxon>Plasmopara</taxon>
    </lineage>
</organism>
<dbReference type="AlphaFoldDB" id="A0A0P1AC98"/>
<evidence type="ECO:0000313" key="2">
    <source>
        <dbReference type="Proteomes" id="UP000054928"/>
    </source>
</evidence>
<protein>
    <submittedName>
        <fullName evidence="1">Uncharacterized protein</fullName>
    </submittedName>
</protein>
<keyword evidence="2" id="KW-1185">Reference proteome</keyword>
<name>A0A0P1AC98_PLAHL</name>
<reference evidence="2" key="1">
    <citation type="submission" date="2014-09" db="EMBL/GenBank/DDBJ databases">
        <authorList>
            <person name="Sharma Rahul"/>
            <person name="Thines Marco"/>
        </authorList>
    </citation>
    <scope>NUCLEOTIDE SEQUENCE [LARGE SCALE GENOMIC DNA]</scope>
</reference>
<proteinExistence type="predicted"/>
<accession>A0A0P1AC98</accession>